<dbReference type="Pfam" id="PF00891">
    <property type="entry name" value="Methyltransf_2"/>
    <property type="match status" value="1"/>
</dbReference>
<dbReference type="EMBL" id="KL198041">
    <property type="protein sequence ID" value="KDQ13840.1"/>
    <property type="molecule type" value="Genomic_DNA"/>
</dbReference>
<dbReference type="SUPFAM" id="SSF46785">
    <property type="entry name" value="Winged helix' DNA-binding domain"/>
    <property type="match status" value="1"/>
</dbReference>
<dbReference type="GO" id="GO:0032259">
    <property type="term" value="P:methylation"/>
    <property type="evidence" value="ECO:0007669"/>
    <property type="project" value="UniProtKB-KW"/>
</dbReference>
<dbReference type="InterPro" id="IPR036390">
    <property type="entry name" value="WH_DNA-bd_sf"/>
</dbReference>
<dbReference type="GO" id="GO:0008171">
    <property type="term" value="F:O-methyltransferase activity"/>
    <property type="evidence" value="ECO:0007669"/>
    <property type="project" value="InterPro"/>
</dbReference>
<dbReference type="HOGENOM" id="CLU_005533_0_1_1"/>
<feature type="domain" description="O-methyltransferase C-terminal" evidence="4">
    <location>
        <begin position="215"/>
        <end position="370"/>
    </location>
</feature>
<dbReference type="SUPFAM" id="SSF53335">
    <property type="entry name" value="S-adenosyl-L-methionine-dependent methyltransferases"/>
    <property type="match status" value="1"/>
</dbReference>
<dbReference type="CDD" id="cd02440">
    <property type="entry name" value="AdoMet_MTases"/>
    <property type="match status" value="1"/>
</dbReference>
<dbReference type="InterPro" id="IPR036388">
    <property type="entry name" value="WH-like_DNA-bd_sf"/>
</dbReference>
<evidence type="ECO:0000256" key="2">
    <source>
        <dbReference type="ARBA" id="ARBA00022679"/>
    </source>
</evidence>
<dbReference type="InParanoid" id="A0A067MGP3"/>
<dbReference type="PANTHER" id="PTHR43712">
    <property type="entry name" value="PUTATIVE (AFU_ORTHOLOGUE AFUA_4G14580)-RELATED"/>
    <property type="match status" value="1"/>
</dbReference>
<sequence>MGALHTLQELDALQDAMNKALDAIRAEIDVHDLPDLSNYATEPHPLDDAHFICPPRLYEARKLALATIGQIRNLIQRPYERVVEQSTAVYETACLDILVKTGILDKLADEEHANGMHALELERAFDIDSVKLMTVLRYLAAQGWLHEPDERVFALTRLALELRQGNNGRKWIMTPGKPTVATSLLDQLTHPDREWRYSRKPDETAFQLGNNTKLTLFEHLKRNPDELTQWASSVQSLGDAYHSAIINDYPWRELQSRSFVDCGGGQGNLSISLAELLPEAQFIVQDLEEVVPIAKANIARRLTDPAKRSRITVEPHNFFEVQPRGGDRIYMLRYILHDWPDHACIKILKNIAQAAGPKAKIIIVEVISVPCTTSAYAQYRGHPVTLDDLRGAKRHQAITPPAYIPENFGACAKMSLALGVHMMGVFNALERSMTEWFDLITRAGLQISRVQGLRGMVSIIECEVARQ</sequence>
<evidence type="ECO:0000313" key="5">
    <source>
        <dbReference type="EMBL" id="KDQ13840.1"/>
    </source>
</evidence>
<accession>A0A067MGP3</accession>
<dbReference type="InterPro" id="IPR016461">
    <property type="entry name" value="COMT-like"/>
</dbReference>
<evidence type="ECO:0000259" key="4">
    <source>
        <dbReference type="Pfam" id="PF00891"/>
    </source>
</evidence>
<proteinExistence type="predicted"/>
<gene>
    <name evidence="5" type="ORF">BOTBODRAFT_55853</name>
</gene>
<dbReference type="Gene3D" id="1.10.10.10">
    <property type="entry name" value="Winged helix-like DNA-binding domain superfamily/Winged helix DNA-binding domain"/>
    <property type="match status" value="1"/>
</dbReference>
<dbReference type="PROSITE" id="PS51683">
    <property type="entry name" value="SAM_OMT_II"/>
    <property type="match status" value="1"/>
</dbReference>
<keyword evidence="2" id="KW-0808">Transferase</keyword>
<dbReference type="Proteomes" id="UP000027195">
    <property type="component" value="Unassembled WGS sequence"/>
</dbReference>
<dbReference type="STRING" id="930990.A0A067MGP3"/>
<keyword evidence="3" id="KW-0949">S-adenosyl-L-methionine</keyword>
<organism evidence="5 6">
    <name type="scientific">Botryobasidium botryosum (strain FD-172 SS1)</name>
    <dbReference type="NCBI Taxonomy" id="930990"/>
    <lineage>
        <taxon>Eukaryota</taxon>
        <taxon>Fungi</taxon>
        <taxon>Dikarya</taxon>
        <taxon>Basidiomycota</taxon>
        <taxon>Agaricomycotina</taxon>
        <taxon>Agaricomycetes</taxon>
        <taxon>Cantharellales</taxon>
        <taxon>Botryobasidiaceae</taxon>
        <taxon>Botryobasidium</taxon>
    </lineage>
</organism>
<keyword evidence="1" id="KW-0489">Methyltransferase</keyword>
<dbReference type="InterPro" id="IPR029063">
    <property type="entry name" value="SAM-dependent_MTases_sf"/>
</dbReference>
<dbReference type="AlphaFoldDB" id="A0A067MGP3"/>
<name>A0A067MGP3_BOTB1</name>
<dbReference type="Gene3D" id="3.40.50.150">
    <property type="entry name" value="Vaccinia Virus protein VP39"/>
    <property type="match status" value="1"/>
</dbReference>
<dbReference type="InterPro" id="IPR001077">
    <property type="entry name" value="COMT_C"/>
</dbReference>
<keyword evidence="6" id="KW-1185">Reference proteome</keyword>
<evidence type="ECO:0000313" key="6">
    <source>
        <dbReference type="Proteomes" id="UP000027195"/>
    </source>
</evidence>
<evidence type="ECO:0000256" key="3">
    <source>
        <dbReference type="ARBA" id="ARBA00022691"/>
    </source>
</evidence>
<dbReference type="PANTHER" id="PTHR43712:SF2">
    <property type="entry name" value="O-METHYLTRANSFERASE CICE"/>
    <property type="match status" value="1"/>
</dbReference>
<evidence type="ECO:0000256" key="1">
    <source>
        <dbReference type="ARBA" id="ARBA00022603"/>
    </source>
</evidence>
<reference evidence="6" key="1">
    <citation type="journal article" date="2014" name="Proc. Natl. Acad. Sci. U.S.A.">
        <title>Extensive sampling of basidiomycete genomes demonstrates inadequacy of the white-rot/brown-rot paradigm for wood decay fungi.</title>
        <authorList>
            <person name="Riley R."/>
            <person name="Salamov A.A."/>
            <person name="Brown D.W."/>
            <person name="Nagy L.G."/>
            <person name="Floudas D."/>
            <person name="Held B.W."/>
            <person name="Levasseur A."/>
            <person name="Lombard V."/>
            <person name="Morin E."/>
            <person name="Otillar R."/>
            <person name="Lindquist E.A."/>
            <person name="Sun H."/>
            <person name="LaButti K.M."/>
            <person name="Schmutz J."/>
            <person name="Jabbour D."/>
            <person name="Luo H."/>
            <person name="Baker S.E."/>
            <person name="Pisabarro A.G."/>
            <person name="Walton J.D."/>
            <person name="Blanchette R.A."/>
            <person name="Henrissat B."/>
            <person name="Martin F."/>
            <person name="Cullen D."/>
            <person name="Hibbett D.S."/>
            <person name="Grigoriev I.V."/>
        </authorList>
    </citation>
    <scope>NUCLEOTIDE SEQUENCE [LARGE SCALE GENOMIC DNA]</scope>
    <source>
        <strain evidence="6">FD-172 SS1</strain>
    </source>
</reference>
<protein>
    <recommendedName>
        <fullName evidence="4">O-methyltransferase C-terminal domain-containing protein</fullName>
    </recommendedName>
</protein>
<dbReference type="OrthoDB" id="1606438at2759"/>